<keyword evidence="1" id="KW-0143">Chaperone</keyword>
<keyword evidence="4" id="KW-1185">Reference proteome</keyword>
<dbReference type="Pfam" id="PF02613">
    <property type="entry name" value="Nitrate_red_del"/>
    <property type="match status" value="1"/>
</dbReference>
<dbReference type="AlphaFoldDB" id="A0A6I6E2H7"/>
<feature type="region of interest" description="Disordered" evidence="2">
    <location>
        <begin position="1"/>
        <end position="22"/>
    </location>
</feature>
<dbReference type="InterPro" id="IPR036411">
    <property type="entry name" value="TorD-like_sf"/>
</dbReference>
<dbReference type="InterPro" id="IPR020945">
    <property type="entry name" value="DMSO/NO3_reduct_chaperone"/>
</dbReference>
<protein>
    <submittedName>
        <fullName evidence="3">Molecular chaperone TorD</fullName>
    </submittedName>
</protein>
<evidence type="ECO:0000256" key="2">
    <source>
        <dbReference type="SAM" id="MobiDB-lite"/>
    </source>
</evidence>
<dbReference type="EMBL" id="CP039268">
    <property type="protein sequence ID" value="QGU33145.1"/>
    <property type="molecule type" value="Genomic_DNA"/>
</dbReference>
<dbReference type="KEGG" id="ttp:E6P07_09265"/>
<evidence type="ECO:0000313" key="3">
    <source>
        <dbReference type="EMBL" id="QGU33145.1"/>
    </source>
</evidence>
<proteinExistence type="predicted"/>
<dbReference type="SUPFAM" id="SSF89155">
    <property type="entry name" value="TorD-like"/>
    <property type="match status" value="1"/>
</dbReference>
<dbReference type="InterPro" id="IPR050289">
    <property type="entry name" value="TorD/DmsD_chaperones"/>
</dbReference>
<dbReference type="OrthoDB" id="9795302at2"/>
<reference evidence="3 4" key="1">
    <citation type="submission" date="2019-12" db="EMBL/GenBank/DDBJ databases">
        <title>The complete genome of the thermophilic, anoxygenic phototrophic gammaproteobacterium Thermochromatium tepidum.</title>
        <authorList>
            <person name="Sattley W.M."/>
            <person name="Swingley W.D."/>
            <person name="Burchell B.M."/>
            <person name="Gurbani S.A."/>
            <person name="Kujawa C.M."/>
            <person name="Nuccio D.A."/>
            <person name="Schladweiler J."/>
            <person name="Shaffer K.N."/>
            <person name="Stokes L.M."/>
            <person name="Touchman J.W."/>
            <person name="Blankenship R.E."/>
            <person name="Madigan M.T."/>
        </authorList>
    </citation>
    <scope>NUCLEOTIDE SEQUENCE [LARGE SCALE GENOMIC DNA]</scope>
    <source>
        <strain evidence="3 4">ATCC 43061</strain>
    </source>
</reference>
<organism evidence="3 4">
    <name type="scientific">Thermochromatium tepidum ATCC 43061</name>
    <dbReference type="NCBI Taxonomy" id="316276"/>
    <lineage>
        <taxon>Bacteria</taxon>
        <taxon>Pseudomonadati</taxon>
        <taxon>Pseudomonadota</taxon>
        <taxon>Gammaproteobacteria</taxon>
        <taxon>Chromatiales</taxon>
        <taxon>Chromatiaceae</taxon>
        <taxon>Thermochromatium</taxon>
    </lineage>
</organism>
<dbReference type="Proteomes" id="UP000426424">
    <property type="component" value="Chromosome"/>
</dbReference>
<evidence type="ECO:0000256" key="1">
    <source>
        <dbReference type="ARBA" id="ARBA00023186"/>
    </source>
</evidence>
<gene>
    <name evidence="3" type="ORF">E6P07_09265</name>
</gene>
<dbReference type="PANTHER" id="PTHR34227:SF1">
    <property type="entry name" value="DIMETHYL SULFOXIDE REDUCTASE CHAPERONE-RELATED"/>
    <property type="match status" value="1"/>
</dbReference>
<evidence type="ECO:0000313" key="4">
    <source>
        <dbReference type="Proteomes" id="UP000426424"/>
    </source>
</evidence>
<sequence>MPGSMPIPGEARDNPPMMAKPDPSHLRRLALLLAMPETGALEALRELAELEPWLLEPIAELDALPLEHWQAEHTRLFVSGYPKTPCPPFESAHRQGTLGGTVLQELQGLYRRAGLDSGEVPPDYLGAQLEFAAYLLDVGSAEGLADTLAAELWEAHLCRWLPRLARDLQSQARLALYRALGACLGRLCPKSEAQASEDSDDA</sequence>
<accession>A0A6I6E2H7</accession>
<dbReference type="Gene3D" id="1.10.3480.10">
    <property type="entry name" value="TorD-like"/>
    <property type="match status" value="1"/>
</dbReference>
<dbReference type="PANTHER" id="PTHR34227">
    <property type="entry name" value="CHAPERONE PROTEIN YCDY"/>
    <property type="match status" value="1"/>
</dbReference>
<name>A0A6I6E2H7_THETI</name>